<reference evidence="2" key="1">
    <citation type="submission" date="2020-10" db="EMBL/GenBank/DDBJ databases">
        <authorList>
            <person name="Kikuchi T."/>
        </authorList>
    </citation>
    <scope>NUCLEOTIDE SEQUENCE</scope>
    <source>
        <strain evidence="2">NKZ352</strain>
    </source>
</reference>
<protein>
    <submittedName>
        <fullName evidence="2">Uncharacterized protein</fullName>
    </submittedName>
</protein>
<keyword evidence="3" id="KW-1185">Reference proteome</keyword>
<accession>A0A8S1HJ89</accession>
<comment type="caution">
    <text evidence="2">The sequence shown here is derived from an EMBL/GenBank/DDBJ whole genome shotgun (WGS) entry which is preliminary data.</text>
</comment>
<feature type="region of interest" description="Disordered" evidence="1">
    <location>
        <begin position="1"/>
        <end position="99"/>
    </location>
</feature>
<feature type="compositionally biased region" description="Acidic residues" evidence="1">
    <location>
        <begin position="54"/>
        <end position="90"/>
    </location>
</feature>
<organism evidence="2 3">
    <name type="scientific">Caenorhabditis auriculariae</name>
    <dbReference type="NCBI Taxonomy" id="2777116"/>
    <lineage>
        <taxon>Eukaryota</taxon>
        <taxon>Metazoa</taxon>
        <taxon>Ecdysozoa</taxon>
        <taxon>Nematoda</taxon>
        <taxon>Chromadorea</taxon>
        <taxon>Rhabditida</taxon>
        <taxon>Rhabditina</taxon>
        <taxon>Rhabditomorpha</taxon>
        <taxon>Rhabditoidea</taxon>
        <taxon>Rhabditidae</taxon>
        <taxon>Peloderinae</taxon>
        <taxon>Caenorhabditis</taxon>
    </lineage>
</organism>
<dbReference type="EMBL" id="CAJGYM010000076">
    <property type="protein sequence ID" value="CAD6196628.1"/>
    <property type="molecule type" value="Genomic_DNA"/>
</dbReference>
<evidence type="ECO:0000313" key="2">
    <source>
        <dbReference type="EMBL" id="CAD6196628.1"/>
    </source>
</evidence>
<sequence>MDNDVVERSGLVELKDPEEPANSENEAEDVHPGGLIELDPEVPNNEAPLRGEEEAFEMLDLEDELEQERDDEDENEEEEEEDEEEEEENPNYDVNLVIPPGNINFYHDFKWYY</sequence>
<gene>
    <name evidence="2" type="ORF">CAUJ_LOCUS12542</name>
</gene>
<dbReference type="AlphaFoldDB" id="A0A8S1HJ89"/>
<evidence type="ECO:0000313" key="3">
    <source>
        <dbReference type="Proteomes" id="UP000835052"/>
    </source>
</evidence>
<evidence type="ECO:0000256" key="1">
    <source>
        <dbReference type="SAM" id="MobiDB-lite"/>
    </source>
</evidence>
<name>A0A8S1HJ89_9PELO</name>
<proteinExistence type="predicted"/>
<dbReference type="Proteomes" id="UP000835052">
    <property type="component" value="Unassembled WGS sequence"/>
</dbReference>